<keyword evidence="4" id="KW-0378">Hydrolase</keyword>
<dbReference type="Gene3D" id="3.30.230.10">
    <property type="match status" value="1"/>
</dbReference>
<dbReference type="PANTHER" id="PTHR33992">
    <property type="entry name" value="RIBONUCLEASE P PROTEIN COMPONENT"/>
    <property type="match status" value="1"/>
</dbReference>
<dbReference type="PANTHER" id="PTHR33992:SF1">
    <property type="entry name" value="RIBONUCLEASE P PROTEIN COMPONENT"/>
    <property type="match status" value="1"/>
</dbReference>
<evidence type="ECO:0000256" key="5">
    <source>
        <dbReference type="ARBA" id="ARBA00022884"/>
    </source>
</evidence>
<dbReference type="Proteomes" id="UP001293791">
    <property type="component" value="Unassembled WGS sequence"/>
</dbReference>
<organism evidence="7 8">
    <name type="scientific">Candidatus Cyrtobacter comes</name>
    <dbReference type="NCBI Taxonomy" id="675776"/>
    <lineage>
        <taxon>Bacteria</taxon>
        <taxon>Pseudomonadati</taxon>
        <taxon>Pseudomonadota</taxon>
        <taxon>Alphaproteobacteria</taxon>
        <taxon>Rickettsiales</taxon>
        <taxon>Candidatus Midichloriaceae</taxon>
        <taxon>Candidatus Cyrtobacter</taxon>
    </lineage>
</organism>
<comment type="caution">
    <text evidence="7">The sequence shown here is derived from an EMBL/GenBank/DDBJ whole genome shotgun (WGS) entry which is preliminary data.</text>
</comment>
<keyword evidence="5" id="KW-0694">RNA-binding</keyword>
<evidence type="ECO:0000256" key="1">
    <source>
        <dbReference type="ARBA" id="ARBA00022694"/>
    </source>
</evidence>
<dbReference type="RefSeq" id="WP_322497582.1">
    <property type="nucleotide sequence ID" value="NZ_JARGYT010000020.1"/>
</dbReference>
<dbReference type="InterPro" id="IPR000100">
    <property type="entry name" value="RNase_P"/>
</dbReference>
<proteinExistence type="predicted"/>
<dbReference type="InterPro" id="IPR014721">
    <property type="entry name" value="Ribsml_uS5_D2-typ_fold_subgr"/>
</dbReference>
<gene>
    <name evidence="7" type="ORF">Cyrtocomes_00464</name>
</gene>
<keyword evidence="2" id="KW-0540">Nuclease</keyword>
<protein>
    <recommendedName>
        <fullName evidence="6">Ribonuclease P protein component</fullName>
        <ecNumber evidence="6">3.1.26.5</ecNumber>
    </recommendedName>
</protein>
<dbReference type="EC" id="3.1.26.5" evidence="6"/>
<dbReference type="SUPFAM" id="SSF54211">
    <property type="entry name" value="Ribosomal protein S5 domain 2-like"/>
    <property type="match status" value="1"/>
</dbReference>
<evidence type="ECO:0000256" key="4">
    <source>
        <dbReference type="ARBA" id="ARBA00022801"/>
    </source>
</evidence>
<dbReference type="Pfam" id="PF00825">
    <property type="entry name" value="Ribonuclease_P"/>
    <property type="match status" value="1"/>
</dbReference>
<sequence length="115" mass="12305">MGTFGKDIRALKASSEYSVLLSSGSRFICPLFVALFIKVQDSNSSFGVIASKKVGGAVSRNRCKRVLRVCAKRVLAQLSSSFSVVFISRKALSASKPGSILRFEAELISNLAALS</sequence>
<accession>A0ABU5L7J0</accession>
<reference evidence="7 8" key="1">
    <citation type="submission" date="2023-02" db="EMBL/GenBank/DDBJ databases">
        <title>Host association and intracellularity evolved multiple times independently in the Rickettsiales.</title>
        <authorList>
            <person name="Castelli M."/>
            <person name="Nardi T."/>
            <person name="Gammuto L."/>
            <person name="Bellinzona G."/>
            <person name="Sabaneyeva E."/>
            <person name="Potekhin A."/>
            <person name="Serra V."/>
            <person name="Petroni G."/>
            <person name="Sassera D."/>
        </authorList>
    </citation>
    <scope>NUCLEOTIDE SEQUENCE [LARGE SCALE GENOMIC DNA]</scope>
    <source>
        <strain evidence="7 8">BOD18</strain>
    </source>
</reference>
<name>A0ABU5L7J0_9RICK</name>
<keyword evidence="8" id="KW-1185">Reference proteome</keyword>
<dbReference type="NCBIfam" id="TIGR00188">
    <property type="entry name" value="rnpA"/>
    <property type="match status" value="1"/>
</dbReference>
<keyword evidence="1" id="KW-0819">tRNA processing</keyword>
<keyword evidence="3" id="KW-0255">Endonuclease</keyword>
<evidence type="ECO:0000256" key="6">
    <source>
        <dbReference type="NCBIfam" id="TIGR00188"/>
    </source>
</evidence>
<evidence type="ECO:0000313" key="8">
    <source>
        <dbReference type="Proteomes" id="UP001293791"/>
    </source>
</evidence>
<dbReference type="InterPro" id="IPR020568">
    <property type="entry name" value="Ribosomal_Su5_D2-typ_SF"/>
</dbReference>
<evidence type="ECO:0000256" key="2">
    <source>
        <dbReference type="ARBA" id="ARBA00022722"/>
    </source>
</evidence>
<evidence type="ECO:0000256" key="3">
    <source>
        <dbReference type="ARBA" id="ARBA00022759"/>
    </source>
</evidence>
<evidence type="ECO:0000313" key="7">
    <source>
        <dbReference type="EMBL" id="MDZ5762096.1"/>
    </source>
</evidence>
<dbReference type="EMBL" id="JARGYT010000020">
    <property type="protein sequence ID" value="MDZ5762096.1"/>
    <property type="molecule type" value="Genomic_DNA"/>
</dbReference>